<keyword evidence="2" id="KW-1185">Reference proteome</keyword>
<organism evidence="1 2">
    <name type="scientific">Funiculus sociatus GB2-A5</name>
    <dbReference type="NCBI Taxonomy" id="2933946"/>
    <lineage>
        <taxon>Bacteria</taxon>
        <taxon>Bacillati</taxon>
        <taxon>Cyanobacteriota</taxon>
        <taxon>Cyanophyceae</taxon>
        <taxon>Coleofasciculales</taxon>
        <taxon>Coleofasciculaceae</taxon>
        <taxon>Funiculus</taxon>
    </lineage>
</organism>
<comment type="caution">
    <text evidence="1">The sequence shown here is derived from an EMBL/GenBank/DDBJ whole genome shotgun (WGS) entry which is preliminary data.</text>
</comment>
<proteinExistence type="predicted"/>
<accession>A0ABV0JKK1</accession>
<dbReference type="Proteomes" id="UP001442494">
    <property type="component" value="Unassembled WGS sequence"/>
</dbReference>
<protein>
    <submittedName>
        <fullName evidence="1">Uncharacterized protein</fullName>
    </submittedName>
</protein>
<evidence type="ECO:0000313" key="1">
    <source>
        <dbReference type="EMBL" id="MEP0863529.1"/>
    </source>
</evidence>
<gene>
    <name evidence="1" type="ORF">NDI37_03500</name>
</gene>
<dbReference type="EMBL" id="JAMPKK010000004">
    <property type="protein sequence ID" value="MEP0863529.1"/>
    <property type="molecule type" value="Genomic_DNA"/>
</dbReference>
<reference evidence="1 2" key="1">
    <citation type="submission" date="2022-04" db="EMBL/GenBank/DDBJ databases">
        <title>Positive selection, recombination, and allopatry shape intraspecific diversity of widespread and dominant cyanobacteria.</title>
        <authorList>
            <person name="Wei J."/>
            <person name="Shu W."/>
            <person name="Hu C."/>
        </authorList>
    </citation>
    <scope>NUCLEOTIDE SEQUENCE [LARGE SCALE GENOMIC DNA]</scope>
    <source>
        <strain evidence="1 2">GB2-A5</strain>
    </source>
</reference>
<name>A0ABV0JKK1_9CYAN</name>
<sequence>MRWRCLIGTSQEASRTRSLPVFTGSTQRHHCDRCVMQLYTPRFELSPTRIIPCLKLAFCVLNQQKWKRSLFMIK</sequence>
<dbReference type="RefSeq" id="WP_190422115.1">
    <property type="nucleotide sequence ID" value="NZ_JAMPKK010000004.1"/>
</dbReference>
<evidence type="ECO:0000313" key="2">
    <source>
        <dbReference type="Proteomes" id="UP001442494"/>
    </source>
</evidence>